<keyword evidence="1" id="KW-0732">Signal</keyword>
<feature type="signal peptide" evidence="1">
    <location>
        <begin position="1"/>
        <end position="27"/>
    </location>
</feature>
<keyword evidence="2" id="KW-1185">Reference proteome</keyword>
<dbReference type="AlphaFoldDB" id="A0A8B6X491"/>
<evidence type="ECO:0000313" key="2">
    <source>
        <dbReference type="Proteomes" id="UP000675920"/>
    </source>
</evidence>
<sequence>MNRPPQPRRLAAALALAFALPFGAARAEAVAAPDAAAATATTPAVIAAAPVAGTATGQDGSALSATTAVLRVGESPVLWPECLFWMRQFVQAHAVADDDVLAPPPALPAAADLLAAAEHQARRVRAIEAEAAAAGITITADDEVAFARRRDAAIRQYGGLGEYLRIVARMYVSEDVLDRLGRLDLLGERLFAARYGEDGEVLSDAEVLAWAEAQGLVRLRYLRLAARDADGRPLAPAAREVRRRRLDAWRADLARVADPAARDAAFARLVARHGDDDAMRRAPEGRVAPAAALPAPLRTIDSAAPVLVRGADADWLVQRLPLAPGHHLDAGGPSLRRAAAHARFIAAIDARAAALDVMRTDAWARIDADRVRTLAAADFLPQPHDPTP</sequence>
<proteinExistence type="predicted"/>
<dbReference type="RefSeq" id="WP_028311744.1">
    <property type="nucleotide sequence ID" value="NZ_AXWS01000013.1"/>
</dbReference>
<evidence type="ECO:0008006" key="4">
    <source>
        <dbReference type="Google" id="ProtNLM"/>
    </source>
</evidence>
<reference evidence="3" key="1">
    <citation type="submission" date="2025-08" db="UniProtKB">
        <authorList>
            <consortium name="RefSeq"/>
        </authorList>
    </citation>
    <scope>IDENTIFICATION</scope>
</reference>
<organism evidence="2 3">
    <name type="scientific">Derxia gummosa DSM 723</name>
    <dbReference type="NCBI Taxonomy" id="1121388"/>
    <lineage>
        <taxon>Bacteria</taxon>
        <taxon>Pseudomonadati</taxon>
        <taxon>Pseudomonadota</taxon>
        <taxon>Betaproteobacteria</taxon>
        <taxon>Burkholderiales</taxon>
        <taxon>Alcaligenaceae</taxon>
        <taxon>Derxia</taxon>
    </lineage>
</organism>
<accession>A0A8B6X491</accession>
<evidence type="ECO:0000313" key="3">
    <source>
        <dbReference type="RefSeq" id="WP_028311744.1"/>
    </source>
</evidence>
<evidence type="ECO:0000256" key="1">
    <source>
        <dbReference type="SAM" id="SignalP"/>
    </source>
</evidence>
<name>A0A8B6X491_9BURK</name>
<feature type="chain" id="PRO_5034876292" description="PpiC domain-containing protein" evidence="1">
    <location>
        <begin position="28"/>
        <end position="388"/>
    </location>
</feature>
<protein>
    <recommendedName>
        <fullName evidence="4">PpiC domain-containing protein</fullName>
    </recommendedName>
</protein>
<dbReference type="Proteomes" id="UP000675920">
    <property type="component" value="Unplaced"/>
</dbReference>